<dbReference type="CDD" id="cd00586">
    <property type="entry name" value="4HBT"/>
    <property type="match status" value="1"/>
</dbReference>
<dbReference type="InterPro" id="IPR029069">
    <property type="entry name" value="HotDog_dom_sf"/>
</dbReference>
<dbReference type="SUPFAM" id="SSF54637">
    <property type="entry name" value="Thioesterase/thiol ester dehydrase-isomerase"/>
    <property type="match status" value="1"/>
</dbReference>
<proteinExistence type="predicted"/>
<dbReference type="EMBL" id="QANS01000004">
    <property type="protein sequence ID" value="PTU31145.1"/>
    <property type="molecule type" value="Genomic_DNA"/>
</dbReference>
<reference evidence="1 2" key="1">
    <citation type="submission" date="2018-04" db="EMBL/GenBank/DDBJ databases">
        <title>Novel species isolated from glacier.</title>
        <authorList>
            <person name="Liu Q."/>
            <person name="Xin Y.-H."/>
        </authorList>
    </citation>
    <scope>NUCLEOTIDE SEQUENCE [LARGE SCALE GENOMIC DNA]</scope>
    <source>
        <strain evidence="1 2">GT1R17</strain>
    </source>
</reference>
<comment type="caution">
    <text evidence="1">The sequence shown here is derived from an EMBL/GenBank/DDBJ whole genome shotgun (WGS) entry which is preliminary data.</text>
</comment>
<dbReference type="PANTHER" id="PTHR31793">
    <property type="entry name" value="4-HYDROXYBENZOYL-COA THIOESTERASE FAMILY MEMBER"/>
    <property type="match status" value="1"/>
</dbReference>
<name>A0A2T5MEY2_9GAMM</name>
<dbReference type="Pfam" id="PF13279">
    <property type="entry name" value="4HBT_2"/>
    <property type="match status" value="1"/>
</dbReference>
<organism evidence="1 2">
    <name type="scientific">Stenotrophobium rhamnosiphilum</name>
    <dbReference type="NCBI Taxonomy" id="2029166"/>
    <lineage>
        <taxon>Bacteria</taxon>
        <taxon>Pseudomonadati</taxon>
        <taxon>Pseudomonadota</taxon>
        <taxon>Gammaproteobacteria</taxon>
        <taxon>Nevskiales</taxon>
        <taxon>Nevskiaceae</taxon>
        <taxon>Stenotrophobium</taxon>
    </lineage>
</organism>
<dbReference type="AlphaFoldDB" id="A0A2T5MEY2"/>
<dbReference type="OrthoDB" id="9799036at2"/>
<gene>
    <name evidence="1" type="ORF">CJD38_12725</name>
</gene>
<dbReference type="InterPro" id="IPR050563">
    <property type="entry name" value="4-hydroxybenzoyl-CoA_TE"/>
</dbReference>
<keyword evidence="2" id="KW-1185">Reference proteome</keyword>
<accession>A0A2T5MEY2</accession>
<sequence length="145" mass="16524">MENIQLSDFGHVVRIPTRWSDLDALGHVNNTKFFTFDEDVRLSYFKEQMDKPSFWKEQGIILANISADFISQLHHPADLQAGFRVISIGRSSLKTLAGIFNGDKLVAVTRGTIVWFDYVNQKSMAVPEDVRQWIRAREKIAPAEG</sequence>
<dbReference type="PANTHER" id="PTHR31793:SF39">
    <property type="entry name" value="THIOESTERASE_THIOL ESTER DEHYDRASE-ISOMERASE"/>
    <property type="match status" value="1"/>
</dbReference>
<evidence type="ECO:0000313" key="1">
    <source>
        <dbReference type="EMBL" id="PTU31145.1"/>
    </source>
</evidence>
<dbReference type="RefSeq" id="WP_107940732.1">
    <property type="nucleotide sequence ID" value="NZ_QANS01000004.1"/>
</dbReference>
<protein>
    <submittedName>
        <fullName evidence="1">Thioesterase</fullName>
    </submittedName>
</protein>
<evidence type="ECO:0000313" key="2">
    <source>
        <dbReference type="Proteomes" id="UP000244248"/>
    </source>
</evidence>
<dbReference type="Gene3D" id="3.10.129.10">
    <property type="entry name" value="Hotdog Thioesterase"/>
    <property type="match status" value="1"/>
</dbReference>
<dbReference type="GO" id="GO:0047617">
    <property type="term" value="F:fatty acyl-CoA hydrolase activity"/>
    <property type="evidence" value="ECO:0007669"/>
    <property type="project" value="TreeGrafter"/>
</dbReference>
<dbReference type="Proteomes" id="UP000244248">
    <property type="component" value="Unassembled WGS sequence"/>
</dbReference>